<dbReference type="Proteomes" id="UP000218934">
    <property type="component" value="Unassembled WGS sequence"/>
</dbReference>
<dbReference type="EMBL" id="NWUF01000003">
    <property type="protein sequence ID" value="PCE43670.1"/>
    <property type="molecule type" value="Genomic_DNA"/>
</dbReference>
<dbReference type="GO" id="GO:0030151">
    <property type="term" value="F:molybdenum ion binding"/>
    <property type="evidence" value="ECO:0007669"/>
    <property type="project" value="InterPro"/>
</dbReference>
<dbReference type="AlphaFoldDB" id="A0A2A4G1S1"/>
<evidence type="ECO:0000259" key="1">
    <source>
        <dbReference type="PROSITE" id="PS51340"/>
    </source>
</evidence>
<organism evidence="2 3">
    <name type="scientific">Rhizorhabdus dicambivorans</name>
    <dbReference type="NCBI Taxonomy" id="1850238"/>
    <lineage>
        <taxon>Bacteria</taxon>
        <taxon>Pseudomonadati</taxon>
        <taxon>Pseudomonadota</taxon>
        <taxon>Alphaproteobacteria</taxon>
        <taxon>Sphingomonadales</taxon>
        <taxon>Sphingomonadaceae</taxon>
        <taxon>Rhizorhabdus</taxon>
    </lineage>
</organism>
<dbReference type="InterPro" id="IPR011037">
    <property type="entry name" value="Pyrv_Knase-like_insert_dom_sf"/>
</dbReference>
<evidence type="ECO:0000313" key="2">
    <source>
        <dbReference type="EMBL" id="PCE43670.1"/>
    </source>
</evidence>
<dbReference type="RefSeq" id="WP_066969544.1">
    <property type="nucleotide sequence ID" value="NZ_CP023449.1"/>
</dbReference>
<proteinExistence type="predicted"/>
<dbReference type="Pfam" id="PF03473">
    <property type="entry name" value="MOSC"/>
    <property type="match status" value="1"/>
</dbReference>
<gene>
    <name evidence="2" type="ORF">COO09_05055</name>
</gene>
<dbReference type="PANTHER" id="PTHR36930:SF1">
    <property type="entry name" value="MOSC DOMAIN-CONTAINING PROTEIN"/>
    <property type="match status" value="1"/>
</dbReference>
<dbReference type="KEGG" id="rdi:CMV14_02735"/>
<reference evidence="2 3" key="1">
    <citation type="submission" date="2017-09" db="EMBL/GenBank/DDBJ databases">
        <title>The Catabolism of 3,6-Dichlorosalicylic acid is Initiated by the Cytochrome P450 Monooxygenase DsmABC in Rhizorhabdus dicambivorans Ndbn-20.</title>
        <authorList>
            <person name="Na L."/>
        </authorList>
    </citation>
    <scope>NUCLEOTIDE SEQUENCE [LARGE SCALE GENOMIC DNA]</scope>
    <source>
        <strain evidence="2 3">Ndbn-20m</strain>
    </source>
</reference>
<feature type="domain" description="MOSC" evidence="1">
    <location>
        <begin position="12"/>
        <end position="150"/>
    </location>
</feature>
<dbReference type="GO" id="GO:0030170">
    <property type="term" value="F:pyridoxal phosphate binding"/>
    <property type="evidence" value="ECO:0007669"/>
    <property type="project" value="InterPro"/>
</dbReference>
<accession>A0A2A4G1S1</accession>
<name>A0A2A4G1S1_9SPHN</name>
<dbReference type="GO" id="GO:0003824">
    <property type="term" value="F:catalytic activity"/>
    <property type="evidence" value="ECO:0007669"/>
    <property type="project" value="InterPro"/>
</dbReference>
<dbReference type="Gene3D" id="2.40.33.20">
    <property type="entry name" value="PK beta-barrel domain-like"/>
    <property type="match status" value="1"/>
</dbReference>
<keyword evidence="3" id="KW-1185">Reference proteome</keyword>
<sequence length="151" mass="16247">MPGRLIGIARKDRPHGPVEVIDHVAIGLDTGVHGDHRGAIRPGKSNRRQVTILLAEDWTAALAELGTPVSWEQRRANLLVEGIALPREEGARVRIGQALLEITGECDPCRRMDAVADGLQLALRPEWRGGRTCRVIEAGAIALGDSVEVSG</sequence>
<comment type="caution">
    <text evidence="2">The sequence shown here is derived from an EMBL/GenBank/DDBJ whole genome shotgun (WGS) entry which is preliminary data.</text>
</comment>
<dbReference type="PANTHER" id="PTHR36930">
    <property type="entry name" value="METAL-SULFUR CLUSTER BIOSYNTHESIS PROTEINS YUAD-RELATED"/>
    <property type="match status" value="1"/>
</dbReference>
<protein>
    <submittedName>
        <fullName evidence="2">MOSC domain-containing protein</fullName>
    </submittedName>
</protein>
<dbReference type="InterPro" id="IPR052716">
    <property type="entry name" value="MOSC_domain"/>
</dbReference>
<dbReference type="OrthoDB" id="1550913at2"/>
<dbReference type="PROSITE" id="PS51340">
    <property type="entry name" value="MOSC"/>
    <property type="match status" value="1"/>
</dbReference>
<dbReference type="SUPFAM" id="SSF50800">
    <property type="entry name" value="PK beta-barrel domain-like"/>
    <property type="match status" value="1"/>
</dbReference>
<dbReference type="InterPro" id="IPR005302">
    <property type="entry name" value="MoCF_Sase_C"/>
</dbReference>
<evidence type="ECO:0000313" key="3">
    <source>
        <dbReference type="Proteomes" id="UP000218934"/>
    </source>
</evidence>